<feature type="domain" description="HTH cro/C1-type" evidence="4">
    <location>
        <begin position="92"/>
        <end position="149"/>
    </location>
</feature>
<dbReference type="InterPro" id="IPR001387">
    <property type="entry name" value="Cro/C1-type_HTH"/>
</dbReference>
<dbReference type="GO" id="GO:0005829">
    <property type="term" value="C:cytosol"/>
    <property type="evidence" value="ECO:0007669"/>
    <property type="project" value="TreeGrafter"/>
</dbReference>
<evidence type="ECO:0000256" key="1">
    <source>
        <dbReference type="ARBA" id="ARBA00023015"/>
    </source>
</evidence>
<sequence>MTLQERFIRNLRRFREDLGWSQEQLGSAMGSDRAVIGRYERSSSRMNLERADELARALGLDVRVLLESPTTGEIVRRPPGAPVSSRLVGAKVKMMREAEGITQQELGQRIAMDRNHVSRIEAQGDKSAALLLSTLERLAAALGVKPVDLL</sequence>
<evidence type="ECO:0000259" key="4">
    <source>
        <dbReference type="PROSITE" id="PS50943"/>
    </source>
</evidence>
<keyword evidence="1" id="KW-0805">Transcription regulation</keyword>
<dbReference type="PANTHER" id="PTHR46797">
    <property type="entry name" value="HTH-TYPE TRANSCRIPTIONAL REGULATOR"/>
    <property type="match status" value="1"/>
</dbReference>
<dbReference type="PROSITE" id="PS50943">
    <property type="entry name" value="HTH_CROC1"/>
    <property type="match status" value="2"/>
</dbReference>
<dbReference type="SUPFAM" id="SSF47413">
    <property type="entry name" value="lambda repressor-like DNA-binding domains"/>
    <property type="match status" value="2"/>
</dbReference>
<proteinExistence type="predicted"/>
<evidence type="ECO:0000313" key="6">
    <source>
        <dbReference type="Proteomes" id="UP000572540"/>
    </source>
</evidence>
<feature type="domain" description="HTH cro/C1-type" evidence="4">
    <location>
        <begin position="11"/>
        <end position="65"/>
    </location>
</feature>
<gene>
    <name evidence="5" type="ORF">GGD41_006003</name>
</gene>
<dbReference type="Pfam" id="PF01381">
    <property type="entry name" value="HTH_3"/>
    <property type="match status" value="1"/>
</dbReference>
<dbReference type="AlphaFoldDB" id="A0A7Y9WDE1"/>
<evidence type="ECO:0000313" key="5">
    <source>
        <dbReference type="EMBL" id="NYH18775.1"/>
    </source>
</evidence>
<accession>A0A7Y9WDE1</accession>
<dbReference type="CDD" id="cd00093">
    <property type="entry name" value="HTH_XRE"/>
    <property type="match status" value="2"/>
</dbReference>
<dbReference type="SMART" id="SM00530">
    <property type="entry name" value="HTH_XRE"/>
    <property type="match status" value="2"/>
</dbReference>
<dbReference type="GO" id="GO:0003677">
    <property type="term" value="F:DNA binding"/>
    <property type="evidence" value="ECO:0007669"/>
    <property type="project" value="UniProtKB-KW"/>
</dbReference>
<dbReference type="EMBL" id="JACCAU010000001">
    <property type="protein sequence ID" value="NYH18775.1"/>
    <property type="molecule type" value="Genomic_DNA"/>
</dbReference>
<reference evidence="5 6" key="1">
    <citation type="submission" date="2020-07" db="EMBL/GenBank/DDBJ databases">
        <title>Exploring microbial biodiversity for novel pathways involved in the catabolism of aromatic compounds derived from lignin.</title>
        <authorList>
            <person name="Elkins J."/>
        </authorList>
    </citation>
    <scope>NUCLEOTIDE SEQUENCE [LARGE SCALE GENOMIC DNA]</scope>
    <source>
        <strain evidence="5 6">H2C3B</strain>
    </source>
</reference>
<evidence type="ECO:0000256" key="2">
    <source>
        <dbReference type="ARBA" id="ARBA00023125"/>
    </source>
</evidence>
<comment type="caution">
    <text evidence="5">The sequence shown here is derived from an EMBL/GenBank/DDBJ whole genome shotgun (WGS) entry which is preliminary data.</text>
</comment>
<dbReference type="GO" id="GO:0003700">
    <property type="term" value="F:DNA-binding transcription factor activity"/>
    <property type="evidence" value="ECO:0007669"/>
    <property type="project" value="TreeGrafter"/>
</dbReference>
<dbReference type="RefSeq" id="WP_179706307.1">
    <property type="nucleotide sequence ID" value="NZ_JACCAU010000001.1"/>
</dbReference>
<dbReference type="Proteomes" id="UP000572540">
    <property type="component" value="Unassembled WGS sequence"/>
</dbReference>
<dbReference type="Gene3D" id="1.10.260.40">
    <property type="entry name" value="lambda repressor-like DNA-binding domains"/>
    <property type="match status" value="2"/>
</dbReference>
<dbReference type="InterPro" id="IPR050807">
    <property type="entry name" value="TransReg_Diox_bact_type"/>
</dbReference>
<keyword evidence="2" id="KW-0238">DNA-binding</keyword>
<name>A0A7Y9WDE1_9BURK</name>
<organism evidence="5 6">
    <name type="scientific">Paraburkholderia bryophila</name>
    <dbReference type="NCBI Taxonomy" id="420952"/>
    <lineage>
        <taxon>Bacteria</taxon>
        <taxon>Pseudomonadati</taxon>
        <taxon>Pseudomonadota</taxon>
        <taxon>Betaproteobacteria</taxon>
        <taxon>Burkholderiales</taxon>
        <taxon>Burkholderiaceae</taxon>
        <taxon>Paraburkholderia</taxon>
    </lineage>
</organism>
<evidence type="ECO:0000256" key="3">
    <source>
        <dbReference type="ARBA" id="ARBA00023163"/>
    </source>
</evidence>
<dbReference type="Pfam" id="PF13560">
    <property type="entry name" value="HTH_31"/>
    <property type="match status" value="1"/>
</dbReference>
<protein>
    <submittedName>
        <fullName evidence="5">Transcriptional regulator with XRE-family HTH domain</fullName>
    </submittedName>
</protein>
<dbReference type="InterPro" id="IPR010982">
    <property type="entry name" value="Lambda_DNA-bd_dom_sf"/>
</dbReference>
<dbReference type="PANTHER" id="PTHR46797:SF23">
    <property type="entry name" value="HTH-TYPE TRANSCRIPTIONAL REGULATOR SUTR"/>
    <property type="match status" value="1"/>
</dbReference>
<keyword evidence="3" id="KW-0804">Transcription</keyword>